<name>A0A9X7MYD8_PSEDE</name>
<dbReference type="SUPFAM" id="SSF53098">
    <property type="entry name" value="Ribonuclease H-like"/>
    <property type="match status" value="1"/>
</dbReference>
<protein>
    <submittedName>
        <fullName evidence="2">Transposase</fullName>
    </submittedName>
</protein>
<dbReference type="InterPro" id="IPR001584">
    <property type="entry name" value="Integrase_cat-core"/>
</dbReference>
<dbReference type="AlphaFoldDB" id="A0A9X7MYD8"/>
<accession>A0A9X7MYD8</accession>
<sequence length="213" mass="23653">MWSTPSRSTNARSRPACSFAQALAAGFQQSSCSADCPEPPGSPVRLGSRQSALGLGHDLRADGPRLAVSGRRARSLFTRCRRLGDAPSDATGPGACCSGDGRCTPTAERRSAAALGSWQPIQYCAYDYQALLRRHRIVPSHSRPGNCWDNAAMESFFRSLKAERVYLTRYASYHEAKTDLFDYIRFYNNRRRHSTLGYLSPMEFERRNASSNC</sequence>
<evidence type="ECO:0000313" key="3">
    <source>
        <dbReference type="Proteomes" id="UP000326659"/>
    </source>
</evidence>
<dbReference type="OrthoDB" id="9810995at2"/>
<dbReference type="PANTHER" id="PTHR46889">
    <property type="entry name" value="TRANSPOSASE INSF FOR INSERTION SEQUENCE IS3B-RELATED"/>
    <property type="match status" value="1"/>
</dbReference>
<dbReference type="PANTHER" id="PTHR46889:SF4">
    <property type="entry name" value="TRANSPOSASE INSO FOR INSERTION SEQUENCE ELEMENT IS911B-RELATED"/>
    <property type="match status" value="1"/>
</dbReference>
<feature type="domain" description="Integrase catalytic" evidence="1">
    <location>
        <begin position="122"/>
        <end position="209"/>
    </location>
</feature>
<dbReference type="InterPro" id="IPR036397">
    <property type="entry name" value="RNaseH_sf"/>
</dbReference>
<dbReference type="EMBL" id="CP043626">
    <property type="protein sequence ID" value="QEY71704.1"/>
    <property type="molecule type" value="Genomic_DNA"/>
</dbReference>
<dbReference type="InterPro" id="IPR012337">
    <property type="entry name" value="RNaseH-like_sf"/>
</dbReference>
<dbReference type="InterPro" id="IPR050900">
    <property type="entry name" value="Transposase_IS3/IS150/IS904"/>
</dbReference>
<dbReference type="KEGG" id="pden:F1C79_08730"/>
<dbReference type="GO" id="GO:0015074">
    <property type="term" value="P:DNA integration"/>
    <property type="evidence" value="ECO:0007669"/>
    <property type="project" value="InterPro"/>
</dbReference>
<dbReference type="Gene3D" id="3.30.420.10">
    <property type="entry name" value="Ribonuclease H-like superfamily/Ribonuclease H"/>
    <property type="match status" value="1"/>
</dbReference>
<dbReference type="PROSITE" id="PS50994">
    <property type="entry name" value="INTEGRASE"/>
    <property type="match status" value="1"/>
</dbReference>
<reference evidence="2 3" key="1">
    <citation type="submission" date="2019-09" db="EMBL/GenBank/DDBJ databases">
        <title>Prosopis cineraria nodule microbiome.</title>
        <authorList>
            <person name="Chaluvadi S.R."/>
            <person name="Ali R."/>
            <person name="Wang X."/>
        </authorList>
    </citation>
    <scope>NUCLEOTIDE SEQUENCE [LARGE SCALE GENOMIC DNA]</scope>
    <source>
        <strain evidence="2 3">BG1</strain>
    </source>
</reference>
<evidence type="ECO:0000259" key="1">
    <source>
        <dbReference type="PROSITE" id="PS50994"/>
    </source>
</evidence>
<dbReference type="GO" id="GO:0003676">
    <property type="term" value="F:nucleic acid binding"/>
    <property type="evidence" value="ECO:0007669"/>
    <property type="project" value="InterPro"/>
</dbReference>
<dbReference type="Proteomes" id="UP000326659">
    <property type="component" value="Chromosome"/>
</dbReference>
<proteinExistence type="predicted"/>
<evidence type="ECO:0000313" key="2">
    <source>
        <dbReference type="EMBL" id="QEY71704.1"/>
    </source>
</evidence>
<organism evidence="2 3">
    <name type="scientific">Pseudomonas denitrificans</name>
    <dbReference type="NCBI Taxonomy" id="43306"/>
    <lineage>
        <taxon>Bacteria</taxon>
        <taxon>Pseudomonadati</taxon>
        <taxon>Pseudomonadota</taxon>
        <taxon>Gammaproteobacteria</taxon>
        <taxon>Pseudomonadales</taxon>
        <taxon>Pseudomonadaceae</taxon>
        <taxon>Halopseudomonas</taxon>
    </lineage>
</organism>
<keyword evidence="3" id="KW-1185">Reference proteome</keyword>
<dbReference type="Pfam" id="PF13683">
    <property type="entry name" value="rve_3"/>
    <property type="match status" value="1"/>
</dbReference>
<gene>
    <name evidence="2" type="ORF">F1C79_08730</name>
</gene>